<dbReference type="EMBL" id="JACXVP010000006">
    <property type="protein sequence ID" value="KAG5598980.1"/>
    <property type="molecule type" value="Genomic_DNA"/>
</dbReference>
<feature type="compositionally biased region" description="Basic and acidic residues" evidence="1">
    <location>
        <begin position="50"/>
        <end position="70"/>
    </location>
</feature>
<proteinExistence type="predicted"/>
<comment type="caution">
    <text evidence="2">The sequence shown here is derived from an EMBL/GenBank/DDBJ whole genome shotgun (WGS) entry which is preliminary data.</text>
</comment>
<organism evidence="2 3">
    <name type="scientific">Solanum commersonii</name>
    <name type="common">Commerson's wild potato</name>
    <name type="synonym">Commerson's nightshade</name>
    <dbReference type="NCBI Taxonomy" id="4109"/>
    <lineage>
        <taxon>Eukaryota</taxon>
        <taxon>Viridiplantae</taxon>
        <taxon>Streptophyta</taxon>
        <taxon>Embryophyta</taxon>
        <taxon>Tracheophyta</taxon>
        <taxon>Spermatophyta</taxon>
        <taxon>Magnoliopsida</taxon>
        <taxon>eudicotyledons</taxon>
        <taxon>Gunneridae</taxon>
        <taxon>Pentapetalae</taxon>
        <taxon>asterids</taxon>
        <taxon>lamiids</taxon>
        <taxon>Solanales</taxon>
        <taxon>Solanaceae</taxon>
        <taxon>Solanoideae</taxon>
        <taxon>Solaneae</taxon>
        <taxon>Solanum</taxon>
    </lineage>
</organism>
<gene>
    <name evidence="2" type="ORF">H5410_030350</name>
</gene>
<dbReference type="AlphaFoldDB" id="A0A9J5YIF1"/>
<evidence type="ECO:0000313" key="2">
    <source>
        <dbReference type="EMBL" id="KAG5598980.1"/>
    </source>
</evidence>
<evidence type="ECO:0000313" key="3">
    <source>
        <dbReference type="Proteomes" id="UP000824120"/>
    </source>
</evidence>
<keyword evidence="3" id="KW-1185">Reference proteome</keyword>
<accession>A0A9J5YIF1</accession>
<sequence>MCKFEEKQPSTYQVAQMRGLANILGCTVGQQLKLFIWACLWAPNTRTWDDRKNREEASQKRGEQELREVENNPSMHMLDSL</sequence>
<name>A0A9J5YIF1_SOLCO</name>
<protein>
    <submittedName>
        <fullName evidence="2">Uncharacterized protein</fullName>
    </submittedName>
</protein>
<feature type="region of interest" description="Disordered" evidence="1">
    <location>
        <begin position="50"/>
        <end position="81"/>
    </location>
</feature>
<evidence type="ECO:0000256" key="1">
    <source>
        <dbReference type="SAM" id="MobiDB-lite"/>
    </source>
</evidence>
<reference evidence="2 3" key="1">
    <citation type="submission" date="2020-09" db="EMBL/GenBank/DDBJ databases">
        <title>De no assembly of potato wild relative species, Solanum commersonii.</title>
        <authorList>
            <person name="Cho K."/>
        </authorList>
    </citation>
    <scope>NUCLEOTIDE SEQUENCE [LARGE SCALE GENOMIC DNA]</scope>
    <source>
        <strain evidence="2">LZ3.2</strain>
        <tissue evidence="2">Leaf</tissue>
    </source>
</reference>
<dbReference type="Proteomes" id="UP000824120">
    <property type="component" value="Chromosome 6"/>
</dbReference>